<dbReference type="AlphaFoldDB" id="A0A2I0KP81"/>
<feature type="region of interest" description="Disordered" evidence="1">
    <location>
        <begin position="1"/>
        <end position="46"/>
    </location>
</feature>
<comment type="caution">
    <text evidence="2">The sequence shown here is derived from an EMBL/GenBank/DDBJ whole genome shotgun (WGS) entry which is preliminary data.</text>
</comment>
<evidence type="ECO:0000313" key="3">
    <source>
        <dbReference type="Proteomes" id="UP000233551"/>
    </source>
</evidence>
<name>A0A2I0KP81_PUNGR</name>
<sequence length="119" mass="13340">MSHVSHHGFGASEATREHGGVRYDRASQGTKKKGKGKSKCKKAKGASKYDLGAIKPKAKVAKDDYHFYCGNTGHWKQNYKVYLEELRKKKGSETSTSDTPVYNVETKRLKLNDSNPTYI</sequence>
<gene>
    <name evidence="2" type="ORF">CRG98_009556</name>
</gene>
<proteinExistence type="predicted"/>
<evidence type="ECO:0000313" key="2">
    <source>
        <dbReference type="EMBL" id="PKI70093.1"/>
    </source>
</evidence>
<evidence type="ECO:0000256" key="1">
    <source>
        <dbReference type="SAM" id="MobiDB-lite"/>
    </source>
</evidence>
<dbReference type="Proteomes" id="UP000233551">
    <property type="component" value="Unassembled WGS sequence"/>
</dbReference>
<accession>A0A2I0KP81</accession>
<protein>
    <submittedName>
        <fullName evidence="2">Uncharacterized protein</fullName>
    </submittedName>
</protein>
<organism evidence="2 3">
    <name type="scientific">Punica granatum</name>
    <name type="common">Pomegranate</name>
    <dbReference type="NCBI Taxonomy" id="22663"/>
    <lineage>
        <taxon>Eukaryota</taxon>
        <taxon>Viridiplantae</taxon>
        <taxon>Streptophyta</taxon>
        <taxon>Embryophyta</taxon>
        <taxon>Tracheophyta</taxon>
        <taxon>Spermatophyta</taxon>
        <taxon>Magnoliopsida</taxon>
        <taxon>eudicotyledons</taxon>
        <taxon>Gunneridae</taxon>
        <taxon>Pentapetalae</taxon>
        <taxon>rosids</taxon>
        <taxon>malvids</taxon>
        <taxon>Myrtales</taxon>
        <taxon>Lythraceae</taxon>
        <taxon>Punica</taxon>
    </lineage>
</organism>
<dbReference type="EMBL" id="PGOL01000475">
    <property type="protein sequence ID" value="PKI70093.1"/>
    <property type="molecule type" value="Genomic_DNA"/>
</dbReference>
<reference evidence="2 3" key="1">
    <citation type="submission" date="2017-11" db="EMBL/GenBank/DDBJ databases">
        <title>De-novo sequencing of pomegranate (Punica granatum L.) genome.</title>
        <authorList>
            <person name="Akparov Z."/>
            <person name="Amiraslanov A."/>
            <person name="Hajiyeva S."/>
            <person name="Abbasov M."/>
            <person name="Kaur K."/>
            <person name="Hamwieh A."/>
            <person name="Solovyev V."/>
            <person name="Salamov A."/>
            <person name="Braich B."/>
            <person name="Kosarev P."/>
            <person name="Mahmoud A."/>
            <person name="Hajiyev E."/>
            <person name="Babayeva S."/>
            <person name="Izzatullayeva V."/>
            <person name="Mammadov A."/>
            <person name="Mammadov A."/>
            <person name="Sharifova S."/>
            <person name="Ojaghi J."/>
            <person name="Eynullazada K."/>
            <person name="Bayramov B."/>
            <person name="Abdulazimova A."/>
            <person name="Shahmuradov I."/>
        </authorList>
    </citation>
    <scope>NUCLEOTIDE SEQUENCE [LARGE SCALE GENOMIC DNA]</scope>
    <source>
        <strain evidence="3">cv. AG2017</strain>
        <tissue evidence="2">Leaf</tissue>
    </source>
</reference>
<feature type="compositionally biased region" description="Basic residues" evidence="1">
    <location>
        <begin position="30"/>
        <end position="45"/>
    </location>
</feature>
<keyword evidence="3" id="KW-1185">Reference proteome</keyword>
<feature type="compositionally biased region" description="Basic and acidic residues" evidence="1">
    <location>
        <begin position="14"/>
        <end position="25"/>
    </location>
</feature>